<gene>
    <name evidence="3" type="ORF">B0T46_00480</name>
</gene>
<evidence type="ECO:0000259" key="2">
    <source>
        <dbReference type="Pfam" id="PF08924"/>
    </source>
</evidence>
<sequence>MGTAIDFAARLIDPQAIKSAGHSAVIAYVSPPRPGAEWMQAKPITKRYADQLRAAGVDVASVWQFGKPGNPAAPSDWTTGYEGGKRMAREADERHRAAGGPADRPIYFSVDEDISLQQWNQTAVHFFRGVNEVIGLARTGIYGHSRVCAWAIEDSVIGRTSEGKYWAWQTRAWSYGAREPAAVLFQRVIDTPSNPGPLIDGSSVDVNDILAADYGQWSISRDTLSGSGEAGDVAWTEDIKNYRGIPVDASFMLAWIDKRAALTERYMAEILDKLAGEGTAQRIKEEFEADLPGEFKG</sequence>
<accession>A0A1V2TM64</accession>
<dbReference type="Gene3D" id="3.20.20.80">
    <property type="entry name" value="Glycosidases"/>
    <property type="match status" value="1"/>
</dbReference>
<organism evidence="3 4">
    <name type="scientific">Nocardia donostiensis</name>
    <dbReference type="NCBI Taxonomy" id="1538463"/>
    <lineage>
        <taxon>Bacteria</taxon>
        <taxon>Bacillati</taxon>
        <taxon>Actinomycetota</taxon>
        <taxon>Actinomycetes</taxon>
        <taxon>Mycobacteriales</taxon>
        <taxon>Nocardiaceae</taxon>
        <taxon>Nocardia</taxon>
    </lineage>
</organism>
<evidence type="ECO:0000313" key="4">
    <source>
        <dbReference type="Proteomes" id="UP000188836"/>
    </source>
</evidence>
<reference evidence="3 4" key="1">
    <citation type="journal article" date="2016" name="Antonie Van Leeuwenhoek">
        <title>Nocardia donostiensis sp. nov., isolated from human respiratory specimens.</title>
        <authorList>
            <person name="Ercibengoa M."/>
            <person name="Bell M."/>
            <person name="Marimon J.M."/>
            <person name="Humrighouse B."/>
            <person name="Klenk H.P."/>
            <person name="Potter G."/>
            <person name="Perez-Trallero E."/>
        </authorList>
    </citation>
    <scope>NUCLEOTIDE SEQUENCE [LARGE SCALE GENOMIC DNA]</scope>
    <source>
        <strain evidence="3 4">X1655</strain>
    </source>
</reference>
<dbReference type="AlphaFoldDB" id="A0A1V2TM64"/>
<proteinExistence type="predicted"/>
<dbReference type="Proteomes" id="UP000188836">
    <property type="component" value="Unassembled WGS sequence"/>
</dbReference>
<dbReference type="SUPFAM" id="SSF51445">
    <property type="entry name" value="(Trans)glycosidases"/>
    <property type="match status" value="1"/>
</dbReference>
<keyword evidence="4" id="KW-1185">Reference proteome</keyword>
<feature type="domain" description="Rv2525c-like glycoside hydrolase-like" evidence="2">
    <location>
        <begin position="15"/>
        <end position="207"/>
    </location>
</feature>
<dbReference type="Pfam" id="PF08924">
    <property type="entry name" value="Rv2525c_GlyHyd-like"/>
    <property type="match status" value="1"/>
</dbReference>
<evidence type="ECO:0000256" key="1">
    <source>
        <dbReference type="SAM" id="MobiDB-lite"/>
    </source>
</evidence>
<dbReference type="STRING" id="1538463.B0T36_01675"/>
<comment type="caution">
    <text evidence="3">The sequence shown here is derived from an EMBL/GenBank/DDBJ whole genome shotgun (WGS) entry which is preliminary data.</text>
</comment>
<feature type="compositionally biased region" description="Basic and acidic residues" evidence="1">
    <location>
        <begin position="83"/>
        <end position="96"/>
    </location>
</feature>
<dbReference type="InterPro" id="IPR017853">
    <property type="entry name" value="GH"/>
</dbReference>
<feature type="region of interest" description="Disordered" evidence="1">
    <location>
        <begin position="73"/>
        <end position="100"/>
    </location>
</feature>
<dbReference type="InterPro" id="IPR015020">
    <property type="entry name" value="Rv2525c-like_Glyco_Hydro-like"/>
</dbReference>
<dbReference type="EMBL" id="MUMY01000001">
    <property type="protein sequence ID" value="ONM50441.1"/>
    <property type="molecule type" value="Genomic_DNA"/>
</dbReference>
<protein>
    <recommendedName>
        <fullName evidence="2">Rv2525c-like glycoside hydrolase-like domain-containing protein</fullName>
    </recommendedName>
</protein>
<evidence type="ECO:0000313" key="3">
    <source>
        <dbReference type="EMBL" id="ONM50441.1"/>
    </source>
</evidence>
<name>A0A1V2TM64_9NOCA</name>